<dbReference type="HAMAP" id="MF_00817">
    <property type="entry name" value="QueF_type2"/>
    <property type="match status" value="1"/>
</dbReference>
<dbReference type="InterPro" id="IPR043133">
    <property type="entry name" value="GTP-CH-I_C/QueF"/>
</dbReference>
<dbReference type="InterPro" id="IPR029139">
    <property type="entry name" value="QueF_N"/>
</dbReference>
<dbReference type="PANTHER" id="PTHR34354">
    <property type="entry name" value="NADPH-DEPENDENT 7-CYANO-7-DEAZAGUANINE REDUCTASE"/>
    <property type="match status" value="1"/>
</dbReference>
<dbReference type="EMBL" id="PQGG01000028">
    <property type="protein sequence ID" value="POP52479.1"/>
    <property type="molecule type" value="Genomic_DNA"/>
</dbReference>
<keyword evidence="1 5" id="KW-0963">Cytoplasm</keyword>
<dbReference type="Gene3D" id="3.30.1130.10">
    <property type="match status" value="2"/>
</dbReference>
<dbReference type="UniPathway" id="UPA00392"/>
<dbReference type="Pfam" id="PF14819">
    <property type="entry name" value="QueF_N"/>
    <property type="match status" value="1"/>
</dbReference>
<dbReference type="Proteomes" id="UP000237222">
    <property type="component" value="Unassembled WGS sequence"/>
</dbReference>
<dbReference type="Pfam" id="PF14489">
    <property type="entry name" value="QueF"/>
    <property type="match status" value="1"/>
</dbReference>
<evidence type="ECO:0000256" key="2">
    <source>
        <dbReference type="ARBA" id="ARBA00022785"/>
    </source>
</evidence>
<accession>A0A2S4HEW3</accession>
<dbReference type="RefSeq" id="WP_103684661.1">
    <property type="nucleotide sequence ID" value="NZ_PQGG01000028.1"/>
</dbReference>
<dbReference type="InterPro" id="IPR016428">
    <property type="entry name" value="QueF_type2"/>
</dbReference>
<reference evidence="7" key="1">
    <citation type="submission" date="2018-01" db="EMBL/GenBank/DDBJ databases">
        <authorList>
            <person name="Yu X.-D."/>
        </authorList>
    </citation>
    <scope>NUCLEOTIDE SEQUENCE</scope>
    <source>
        <strain evidence="7">ZX-21</strain>
    </source>
</reference>
<evidence type="ECO:0000256" key="4">
    <source>
        <dbReference type="ARBA" id="ARBA00023002"/>
    </source>
</evidence>
<protein>
    <recommendedName>
        <fullName evidence="5">NADPH-dependent 7-cyano-7-deazaguanine reductase</fullName>
        <ecNumber evidence="5">1.7.1.13</ecNumber>
    </recommendedName>
    <alternativeName>
        <fullName evidence="5">7-cyano-7-carbaguanine reductase</fullName>
    </alternativeName>
    <alternativeName>
        <fullName evidence="5">NADPH-dependent nitrile oxidoreductase</fullName>
    </alternativeName>
    <alternativeName>
        <fullName evidence="5">PreQ(0) reductase</fullName>
    </alternativeName>
</protein>
<comment type="subunit">
    <text evidence="5">Homodimer.</text>
</comment>
<dbReference type="PIRSF" id="PIRSF004750">
    <property type="entry name" value="Nitrile_oxidored_YqcD_prd"/>
    <property type="match status" value="1"/>
</dbReference>
<feature type="active site" description="Proton donor" evidence="5">
    <location>
        <position position="192"/>
    </location>
</feature>
<evidence type="ECO:0000256" key="1">
    <source>
        <dbReference type="ARBA" id="ARBA00022490"/>
    </source>
</evidence>
<dbReference type="OrthoDB" id="9789995at2"/>
<comment type="catalytic activity">
    <reaction evidence="5">
        <text>7-aminomethyl-7-carbaguanine + 2 NADP(+) = 7-cyano-7-carbaguanine + 2 NADPH + 3 H(+)</text>
        <dbReference type="Rhea" id="RHEA:13409"/>
        <dbReference type="ChEBI" id="CHEBI:15378"/>
        <dbReference type="ChEBI" id="CHEBI:45075"/>
        <dbReference type="ChEBI" id="CHEBI:57783"/>
        <dbReference type="ChEBI" id="CHEBI:58349"/>
        <dbReference type="ChEBI" id="CHEBI:58703"/>
        <dbReference type="EC" id="1.7.1.13"/>
    </reaction>
</comment>
<feature type="binding site" evidence="5">
    <location>
        <begin position="84"/>
        <end position="86"/>
    </location>
    <ligand>
        <name>substrate</name>
    </ligand>
</feature>
<comment type="subcellular location">
    <subcellularLocation>
        <location evidence="5">Cytoplasm</location>
    </subcellularLocation>
</comment>
<sequence>MSDHKSHGPLGEKVTYPDQYDPTCLHAIPRQQGRGELGIDSAKSLPFSGVDIWNAYELSWLNASGKPVVACAEFRFAAGSPNIIESKSFKLYLNSFNQTRIADLDILKRALERDLSLASGAAVELSLFTADRWEDAYGVSCPEGECLDDLDICPTSYSPNSDLLVVENTEICSEHLYSNLLRSRCPVTSQPDWASVEIRYTGPKIQRESLLAYIVSFREHDEFHEHCVERIFSDISKRCQPKYLSVYARYTRRGGLDINPWRSSDKSLTPNNTRGVRQ</sequence>
<comment type="caution">
    <text evidence="7">The sequence shown here is derived from an EMBL/GenBank/DDBJ whole genome shotgun (WGS) entry which is preliminary data.</text>
</comment>
<evidence type="ECO:0000256" key="3">
    <source>
        <dbReference type="ARBA" id="ARBA00022857"/>
    </source>
</evidence>
<feature type="binding site" evidence="5">
    <location>
        <begin position="253"/>
        <end position="254"/>
    </location>
    <ligand>
        <name>NADPH</name>
        <dbReference type="ChEBI" id="CHEBI:57783"/>
    </ligand>
</feature>
<evidence type="ECO:0000313" key="7">
    <source>
        <dbReference type="EMBL" id="POP52479.1"/>
    </source>
</evidence>
<comment type="similarity">
    <text evidence="5">Belongs to the GTP cyclohydrolase I family. QueF type 2 subfamily.</text>
</comment>
<dbReference type="AlphaFoldDB" id="A0A2S4HEW3"/>
<comment type="pathway">
    <text evidence="5">tRNA modification; tRNA-queuosine biosynthesis.</text>
</comment>
<keyword evidence="3 5" id="KW-0521">NADP</keyword>
<comment type="function">
    <text evidence="5">Catalyzes the NADPH-dependent reduction of 7-cyano-7-deazaguanine (preQ0) to 7-aminomethyl-7-deazaguanine (preQ1).</text>
</comment>
<dbReference type="GO" id="GO:0008616">
    <property type="term" value="P:tRNA queuosine(34) biosynthetic process"/>
    <property type="evidence" value="ECO:0007669"/>
    <property type="project" value="UniProtKB-UniRule"/>
</dbReference>
<feature type="binding site" evidence="5">
    <location>
        <begin position="224"/>
        <end position="225"/>
    </location>
    <ligand>
        <name>substrate</name>
    </ligand>
</feature>
<dbReference type="InterPro" id="IPR050084">
    <property type="entry name" value="NADPH_dep_7-cyano-7-deazaG_red"/>
</dbReference>
<evidence type="ECO:0000256" key="5">
    <source>
        <dbReference type="HAMAP-Rule" id="MF_00817"/>
    </source>
</evidence>
<keyword evidence="2 5" id="KW-0671">Queuosine biosynthesis</keyword>
<dbReference type="PANTHER" id="PTHR34354:SF1">
    <property type="entry name" value="NADPH-DEPENDENT 7-CYANO-7-DEAZAGUANINE REDUCTASE"/>
    <property type="match status" value="1"/>
</dbReference>
<keyword evidence="4 5" id="KW-0560">Oxidoreductase</keyword>
<feature type="active site" description="Thioimide intermediate" evidence="5">
    <location>
        <position position="185"/>
    </location>
</feature>
<dbReference type="NCBIfam" id="TIGR03138">
    <property type="entry name" value="QueF"/>
    <property type="match status" value="1"/>
</dbReference>
<dbReference type="EC" id="1.7.1.13" evidence="5"/>
<gene>
    <name evidence="5" type="primary">queF</name>
    <name evidence="7" type="ORF">C0068_11700</name>
</gene>
<dbReference type="SUPFAM" id="SSF55620">
    <property type="entry name" value="Tetrahydrobiopterin biosynthesis enzymes-like"/>
    <property type="match status" value="1"/>
</dbReference>
<feature type="domain" description="NADPH-dependent 7-cyano-7-deazaguanine reductase N-terminal" evidence="6">
    <location>
        <begin position="16"/>
        <end position="126"/>
    </location>
</feature>
<dbReference type="GO" id="GO:0005737">
    <property type="term" value="C:cytoplasm"/>
    <property type="evidence" value="ECO:0007669"/>
    <property type="project" value="UniProtKB-SubCell"/>
</dbReference>
<feature type="binding site" evidence="5">
    <location>
        <begin position="86"/>
        <end position="87"/>
    </location>
    <ligand>
        <name>NADPH</name>
        <dbReference type="ChEBI" id="CHEBI:57783"/>
    </ligand>
</feature>
<name>A0A2S4HEW3_9GAMM</name>
<evidence type="ECO:0000313" key="8">
    <source>
        <dbReference type="Proteomes" id="UP000237222"/>
    </source>
</evidence>
<proteinExistence type="inferred from homology"/>
<organism evidence="7 8">
    <name type="scientific">Zhongshania marina</name>
    <dbReference type="NCBI Taxonomy" id="2304603"/>
    <lineage>
        <taxon>Bacteria</taxon>
        <taxon>Pseudomonadati</taxon>
        <taxon>Pseudomonadota</taxon>
        <taxon>Gammaproteobacteria</taxon>
        <taxon>Cellvibrionales</taxon>
        <taxon>Spongiibacteraceae</taxon>
        <taxon>Zhongshania</taxon>
    </lineage>
</organism>
<dbReference type="InterPro" id="IPR029500">
    <property type="entry name" value="QueF"/>
</dbReference>
<evidence type="ECO:0000259" key="6">
    <source>
        <dbReference type="Pfam" id="PF14819"/>
    </source>
</evidence>
<dbReference type="GO" id="GO:0033739">
    <property type="term" value="F:preQ1 synthase activity"/>
    <property type="evidence" value="ECO:0007669"/>
    <property type="project" value="UniProtKB-UniRule"/>
</dbReference>